<comment type="caution">
    <text evidence="2">The sequence shown here is derived from an EMBL/GenBank/DDBJ whole genome shotgun (WGS) entry which is preliminary data.</text>
</comment>
<evidence type="ECO:0000313" key="2">
    <source>
        <dbReference type="EMBL" id="MBV4360288.1"/>
    </source>
</evidence>
<dbReference type="Pfam" id="PF05656">
    <property type="entry name" value="DUF805"/>
    <property type="match status" value="1"/>
</dbReference>
<reference evidence="2" key="1">
    <citation type="submission" date="2021-06" db="EMBL/GenBank/DDBJ databases">
        <authorList>
            <person name="Huq M.A."/>
        </authorList>
    </citation>
    <scope>NUCLEOTIDE SEQUENCE</scope>
    <source>
        <strain evidence="2">MAH-26</strain>
    </source>
</reference>
<feature type="transmembrane region" description="Helical" evidence="1">
    <location>
        <begin position="25"/>
        <end position="45"/>
    </location>
</feature>
<dbReference type="Proteomes" id="UP000812270">
    <property type="component" value="Unassembled WGS sequence"/>
</dbReference>
<feature type="transmembrane region" description="Helical" evidence="1">
    <location>
        <begin position="91"/>
        <end position="109"/>
    </location>
</feature>
<accession>A0A9E2W6V7</accession>
<keyword evidence="1" id="KW-0812">Transmembrane</keyword>
<keyword evidence="1" id="KW-0472">Membrane</keyword>
<protein>
    <submittedName>
        <fullName evidence="2">DUF805 domain-containing protein</fullName>
    </submittedName>
</protein>
<sequence>MIDWWKKVVLENYANFNGRAKRSEYWYFVLFNLLLIFVPAFALGFLSDLVGAESFSIGAVALYLIILLGTFIPGLAVAVRRLHDLDKSGTWLFFYFVPFIGGIMLLVWLCSEGTIGNNKYGRDPNAPEDVIFDFEQQPLEQQ</sequence>
<dbReference type="AlphaFoldDB" id="A0A9E2W6V7"/>
<evidence type="ECO:0000313" key="3">
    <source>
        <dbReference type="Proteomes" id="UP000812270"/>
    </source>
</evidence>
<gene>
    <name evidence="2" type="ORF">KTO63_24190</name>
</gene>
<evidence type="ECO:0000256" key="1">
    <source>
        <dbReference type="SAM" id="Phobius"/>
    </source>
</evidence>
<keyword evidence="3" id="KW-1185">Reference proteome</keyword>
<organism evidence="2 3">
    <name type="scientific">Pinibacter aurantiacus</name>
    <dbReference type="NCBI Taxonomy" id="2851599"/>
    <lineage>
        <taxon>Bacteria</taxon>
        <taxon>Pseudomonadati</taxon>
        <taxon>Bacteroidota</taxon>
        <taxon>Chitinophagia</taxon>
        <taxon>Chitinophagales</taxon>
        <taxon>Chitinophagaceae</taxon>
        <taxon>Pinibacter</taxon>
    </lineage>
</organism>
<feature type="transmembrane region" description="Helical" evidence="1">
    <location>
        <begin position="57"/>
        <end position="79"/>
    </location>
</feature>
<keyword evidence="1" id="KW-1133">Transmembrane helix</keyword>
<dbReference type="GO" id="GO:0005886">
    <property type="term" value="C:plasma membrane"/>
    <property type="evidence" value="ECO:0007669"/>
    <property type="project" value="TreeGrafter"/>
</dbReference>
<dbReference type="EMBL" id="JAHSPG010000018">
    <property type="protein sequence ID" value="MBV4360288.1"/>
    <property type="molecule type" value="Genomic_DNA"/>
</dbReference>
<dbReference type="InterPro" id="IPR008523">
    <property type="entry name" value="DUF805"/>
</dbReference>
<name>A0A9E2W6V7_9BACT</name>
<proteinExistence type="predicted"/>
<dbReference type="PANTHER" id="PTHR34980">
    <property type="entry name" value="INNER MEMBRANE PROTEIN-RELATED-RELATED"/>
    <property type="match status" value="1"/>
</dbReference>
<dbReference type="PANTHER" id="PTHR34980:SF2">
    <property type="entry name" value="INNER MEMBRANE PROTEIN YHAH-RELATED"/>
    <property type="match status" value="1"/>
</dbReference>